<evidence type="ECO:0008006" key="4">
    <source>
        <dbReference type="Google" id="ProtNLM"/>
    </source>
</evidence>
<gene>
    <name evidence="2" type="ORF">CRE_08774</name>
</gene>
<keyword evidence="1" id="KW-1133">Transmembrane helix</keyword>
<dbReference type="Pfam" id="PF10316">
    <property type="entry name" value="7TM_GPCR_Srbc"/>
    <property type="match status" value="1"/>
</dbReference>
<dbReference type="InterPro" id="IPR019420">
    <property type="entry name" value="7TM_GPCR_serpentine_rcpt_Srbc"/>
</dbReference>
<keyword evidence="1" id="KW-0472">Membrane</keyword>
<evidence type="ECO:0000313" key="2">
    <source>
        <dbReference type="EMBL" id="EFO95517.1"/>
    </source>
</evidence>
<dbReference type="PANTHER" id="PTHR10664">
    <property type="entry name" value="SERPENTINE RECEPTOR-C.ELEGANS"/>
    <property type="match status" value="1"/>
</dbReference>
<dbReference type="InParanoid" id="E3LHG4"/>
<keyword evidence="3" id="KW-1185">Reference proteome</keyword>
<feature type="transmembrane region" description="Helical" evidence="1">
    <location>
        <begin position="218"/>
        <end position="238"/>
    </location>
</feature>
<dbReference type="PANTHER" id="PTHR10664:SF20">
    <property type="entry name" value="SERPENTINE RECEPTOR, CLASS BC (CLASS B-LIKE)"/>
    <property type="match status" value="1"/>
</dbReference>
<dbReference type="Proteomes" id="UP000008281">
    <property type="component" value="Unassembled WGS sequence"/>
</dbReference>
<proteinExistence type="predicted"/>
<feature type="transmembrane region" description="Helical" evidence="1">
    <location>
        <begin position="128"/>
        <end position="150"/>
    </location>
</feature>
<evidence type="ECO:0000256" key="1">
    <source>
        <dbReference type="SAM" id="Phobius"/>
    </source>
</evidence>
<reference evidence="2" key="1">
    <citation type="submission" date="2007-07" db="EMBL/GenBank/DDBJ databases">
        <title>PCAP assembly of the Caenorhabditis remanei genome.</title>
        <authorList>
            <consortium name="The Caenorhabditis remanei Sequencing Consortium"/>
            <person name="Wilson R.K."/>
        </authorList>
    </citation>
    <scope>NUCLEOTIDE SEQUENCE [LARGE SCALE GENOMIC DNA]</scope>
    <source>
        <strain evidence="2">PB4641</strain>
    </source>
</reference>
<feature type="transmembrane region" description="Helical" evidence="1">
    <location>
        <begin position="184"/>
        <end position="206"/>
    </location>
</feature>
<dbReference type="eggNOG" id="ENOG502THXN">
    <property type="taxonomic scope" value="Eukaryota"/>
</dbReference>
<dbReference type="HOGENOM" id="CLU_059075_0_1_1"/>
<dbReference type="EMBL" id="DS268409">
    <property type="protein sequence ID" value="EFO95517.1"/>
    <property type="molecule type" value="Genomic_DNA"/>
</dbReference>
<keyword evidence="1" id="KW-0812">Transmembrane</keyword>
<accession>E3LHG4</accession>
<name>E3LHG4_CAERE</name>
<feature type="transmembrane region" description="Helical" evidence="1">
    <location>
        <begin position="6"/>
        <end position="33"/>
    </location>
</feature>
<organism evidence="3">
    <name type="scientific">Caenorhabditis remanei</name>
    <name type="common">Caenorhabditis vulgaris</name>
    <dbReference type="NCBI Taxonomy" id="31234"/>
    <lineage>
        <taxon>Eukaryota</taxon>
        <taxon>Metazoa</taxon>
        <taxon>Ecdysozoa</taxon>
        <taxon>Nematoda</taxon>
        <taxon>Chromadorea</taxon>
        <taxon>Rhabditida</taxon>
        <taxon>Rhabditina</taxon>
        <taxon>Rhabditomorpha</taxon>
        <taxon>Rhabditoidea</taxon>
        <taxon>Rhabditidae</taxon>
        <taxon>Peloderinae</taxon>
        <taxon>Caenorhabditis</taxon>
    </lineage>
</organism>
<protein>
    <recommendedName>
        <fullName evidence="4">G-protein coupled receptors family 1 profile domain-containing protein</fullName>
    </recommendedName>
</protein>
<feature type="transmembrane region" description="Helical" evidence="1">
    <location>
        <begin position="156"/>
        <end position="177"/>
    </location>
</feature>
<sequence length="251" mass="28695">MYISGIIVNVVSLIFPATVMVVYSKLFLSIFCFKTLRRVPEQSLFYFRFGLDTIYNFSIFLNLFLILLSLTKYEEDLASNGRVVFFIIWSVYVIGMIRDLLALVIAVDRTFATYLPVTFYKYRKVIPTFAIITLVLSNFFPDIYVLYIYCENGIDLPPGCVTMLCAPSVCYISYWLNYESANRLVLIDAFILILFNLTPTIILSLFRDSAEYLGPLNAFFKTFGFVVESHLVSINLGGKAKVMRVTSSVLI</sequence>
<dbReference type="AlphaFoldDB" id="E3LHG4"/>
<dbReference type="OrthoDB" id="5859060at2759"/>
<feature type="transmembrane region" description="Helical" evidence="1">
    <location>
        <begin position="54"/>
        <end position="71"/>
    </location>
</feature>
<feature type="transmembrane region" description="Helical" evidence="1">
    <location>
        <begin position="83"/>
        <end position="107"/>
    </location>
</feature>
<evidence type="ECO:0000313" key="3">
    <source>
        <dbReference type="Proteomes" id="UP000008281"/>
    </source>
</evidence>